<protein>
    <submittedName>
        <fullName evidence="3">Uncharacterized protein</fullName>
    </submittedName>
</protein>
<sequence length="98" mass="10434">MKIPSSRLVTLTAVLVAIGFALAPAWAQRRNAPAAQPPAEKPADPALLPDQELGRRFTVKAEDLPPPKTGPIVSNRSLVIPHQGKRPASLKASSRQLS</sequence>
<evidence type="ECO:0000313" key="4">
    <source>
        <dbReference type="Proteomes" id="UP000052023"/>
    </source>
</evidence>
<dbReference type="AlphaFoldDB" id="A0A0R3N8Y3"/>
<proteinExistence type="predicted"/>
<accession>A0A0R3N8Y3</accession>
<organism evidence="3 4">
    <name type="scientific">Bradyrhizobium retamae</name>
    <dbReference type="NCBI Taxonomy" id="1300035"/>
    <lineage>
        <taxon>Bacteria</taxon>
        <taxon>Pseudomonadati</taxon>
        <taxon>Pseudomonadota</taxon>
        <taxon>Alphaproteobacteria</taxon>
        <taxon>Hyphomicrobiales</taxon>
        <taxon>Nitrobacteraceae</taxon>
        <taxon>Bradyrhizobium</taxon>
    </lineage>
</organism>
<feature type="signal peptide" evidence="2">
    <location>
        <begin position="1"/>
        <end position="27"/>
    </location>
</feature>
<dbReference type="EMBL" id="LLYA01000079">
    <property type="protein sequence ID" value="KRR28603.1"/>
    <property type="molecule type" value="Genomic_DNA"/>
</dbReference>
<evidence type="ECO:0000256" key="2">
    <source>
        <dbReference type="SAM" id="SignalP"/>
    </source>
</evidence>
<reference evidence="3 4" key="1">
    <citation type="submission" date="2014-03" db="EMBL/GenBank/DDBJ databases">
        <title>Bradyrhizobium valentinum sp. nov., isolated from effective nodules of Lupinus mariae-josephae, a lupine endemic of basic-lime soils in Eastern Spain.</title>
        <authorList>
            <person name="Duran D."/>
            <person name="Rey L."/>
            <person name="Navarro A."/>
            <person name="Busquets A."/>
            <person name="Imperial J."/>
            <person name="Ruiz-Argueso T."/>
        </authorList>
    </citation>
    <scope>NUCLEOTIDE SEQUENCE [LARGE SCALE GENOMIC DNA]</scope>
    <source>
        <strain evidence="3 4">Ro19</strain>
    </source>
</reference>
<evidence type="ECO:0000313" key="3">
    <source>
        <dbReference type="EMBL" id="KRR28603.1"/>
    </source>
</evidence>
<dbReference type="Proteomes" id="UP000052023">
    <property type="component" value="Unassembled WGS sequence"/>
</dbReference>
<feature type="compositionally biased region" description="Basic and acidic residues" evidence="1">
    <location>
        <begin position="52"/>
        <end position="65"/>
    </location>
</feature>
<keyword evidence="2" id="KW-0732">Signal</keyword>
<name>A0A0R3N8Y3_9BRAD</name>
<comment type="caution">
    <text evidence="3">The sequence shown here is derived from an EMBL/GenBank/DDBJ whole genome shotgun (WGS) entry which is preliminary data.</text>
</comment>
<evidence type="ECO:0000256" key="1">
    <source>
        <dbReference type="SAM" id="MobiDB-lite"/>
    </source>
</evidence>
<feature type="region of interest" description="Disordered" evidence="1">
    <location>
        <begin position="29"/>
        <end position="98"/>
    </location>
</feature>
<gene>
    <name evidence="3" type="ORF">CQ13_20240</name>
</gene>
<keyword evidence="4" id="KW-1185">Reference proteome</keyword>
<feature type="chain" id="PRO_5006445050" evidence="2">
    <location>
        <begin position="28"/>
        <end position="98"/>
    </location>
</feature>